<dbReference type="Proteomes" id="UP001152888">
    <property type="component" value="Unassembled WGS sequence"/>
</dbReference>
<organism evidence="1 2">
    <name type="scientific">Acanthoscelides obtectus</name>
    <name type="common">Bean weevil</name>
    <name type="synonym">Bruchus obtectus</name>
    <dbReference type="NCBI Taxonomy" id="200917"/>
    <lineage>
        <taxon>Eukaryota</taxon>
        <taxon>Metazoa</taxon>
        <taxon>Ecdysozoa</taxon>
        <taxon>Arthropoda</taxon>
        <taxon>Hexapoda</taxon>
        <taxon>Insecta</taxon>
        <taxon>Pterygota</taxon>
        <taxon>Neoptera</taxon>
        <taxon>Endopterygota</taxon>
        <taxon>Coleoptera</taxon>
        <taxon>Polyphaga</taxon>
        <taxon>Cucujiformia</taxon>
        <taxon>Chrysomeloidea</taxon>
        <taxon>Chrysomelidae</taxon>
        <taxon>Bruchinae</taxon>
        <taxon>Bruchini</taxon>
        <taxon>Acanthoscelides</taxon>
    </lineage>
</organism>
<gene>
    <name evidence="1" type="ORF">ACAOBT_LOCUS19160</name>
</gene>
<comment type="caution">
    <text evidence="1">The sequence shown here is derived from an EMBL/GenBank/DDBJ whole genome shotgun (WGS) entry which is preliminary data.</text>
</comment>
<dbReference type="AlphaFoldDB" id="A0A9P0LCH9"/>
<protein>
    <submittedName>
        <fullName evidence="1">Uncharacterized protein</fullName>
    </submittedName>
</protein>
<reference evidence="1" key="1">
    <citation type="submission" date="2022-03" db="EMBL/GenBank/DDBJ databases">
        <authorList>
            <person name="Sayadi A."/>
        </authorList>
    </citation>
    <scope>NUCLEOTIDE SEQUENCE</scope>
</reference>
<accession>A0A9P0LCH9</accession>
<dbReference type="EMBL" id="CAKOFQ010007068">
    <property type="protein sequence ID" value="CAH1989657.1"/>
    <property type="molecule type" value="Genomic_DNA"/>
</dbReference>
<sequence>MTHKIRGITKRNAVVPRQTVFYIRGNTWAIIYKPPGGFCCISCCLIFSTLNSFAIDVTSCPQLHLNHQLLNMLMNWNPHCLLLKKLDT</sequence>
<evidence type="ECO:0000313" key="1">
    <source>
        <dbReference type="EMBL" id="CAH1989657.1"/>
    </source>
</evidence>
<evidence type="ECO:0000313" key="2">
    <source>
        <dbReference type="Proteomes" id="UP001152888"/>
    </source>
</evidence>
<name>A0A9P0LCH9_ACAOB</name>
<proteinExistence type="predicted"/>
<keyword evidence="2" id="KW-1185">Reference proteome</keyword>